<keyword evidence="1" id="KW-0472">Membrane</keyword>
<keyword evidence="1" id="KW-0812">Transmembrane</keyword>
<dbReference type="Proteomes" id="UP000017813">
    <property type="component" value="Unassembled WGS sequence"/>
</dbReference>
<accession>V9HMB1</accession>
<dbReference type="OrthoDB" id="8611558at2"/>
<protein>
    <submittedName>
        <fullName evidence="2">Uncharacterized protein</fullName>
    </submittedName>
</protein>
<feature type="transmembrane region" description="Helical" evidence="1">
    <location>
        <begin position="52"/>
        <end position="71"/>
    </location>
</feature>
<proteinExistence type="predicted"/>
<evidence type="ECO:0000313" key="3">
    <source>
        <dbReference type="Proteomes" id="UP000017813"/>
    </source>
</evidence>
<dbReference type="STRING" id="641147.HMPREF9021_00205"/>
<reference evidence="2 3" key="2">
    <citation type="submission" date="2011-10" db="EMBL/GenBank/DDBJ databases">
        <title>The Genome Sequence of Simonsiella muelleri ATCC 29453.</title>
        <authorList>
            <consortium name="The Broad Institute Genome Sequencing Platform"/>
            <consortium name="The Broad Institute Genome Sequencing Center for Infectious Disease"/>
            <person name="Earl A."/>
            <person name="Ward D."/>
            <person name="Feldgarden M."/>
            <person name="Gevers D."/>
            <person name="Izard J."/>
            <person name="Baranova O.V."/>
            <person name="Blanton J.M."/>
            <person name="Tanner A.C."/>
            <person name="Dewhirst F."/>
            <person name="Young S.K."/>
            <person name="Zeng Q."/>
            <person name="Gargeya S."/>
            <person name="Fitzgerald M."/>
            <person name="Haas B."/>
            <person name="Abouelleil A."/>
            <person name="Alvarado L."/>
            <person name="Arachchi H.M."/>
            <person name="Berlin A."/>
            <person name="Brown A."/>
            <person name="Chapman S.B."/>
            <person name="Chen Z."/>
            <person name="Dunbar C."/>
            <person name="Freedman E."/>
            <person name="Gearin G."/>
            <person name="Goldberg J."/>
            <person name="Griggs A."/>
            <person name="Gujja S."/>
            <person name="Heiman D."/>
            <person name="Howarth C."/>
            <person name="Larson L."/>
            <person name="Lui A."/>
            <person name="MacDonald P.J.P."/>
            <person name="Montmayeur A."/>
            <person name="Murphy C."/>
            <person name="Neiman D."/>
            <person name="Pearson M."/>
            <person name="Priest M."/>
            <person name="Roberts A."/>
            <person name="Saif S."/>
            <person name="Shea T."/>
            <person name="Shenoy N."/>
            <person name="Sisk P."/>
            <person name="Stolte C."/>
            <person name="Sykes S."/>
            <person name="Wortman J."/>
            <person name="Nusbaum C."/>
            <person name="Birren B."/>
        </authorList>
    </citation>
    <scope>NUCLEOTIDE SEQUENCE [LARGE SCALE GENOMIC DNA]</scope>
    <source>
        <strain evidence="2 3">ATCC 29453</strain>
    </source>
</reference>
<reference evidence="2 3" key="1">
    <citation type="submission" date="2010-03" db="EMBL/GenBank/DDBJ databases">
        <authorList>
            <consortium name="The Broad Institute Genome Sequencing Platform"/>
            <person name="Ward D."/>
            <person name="Earl A."/>
            <person name="Feldgarden M."/>
            <person name="Gevers D."/>
            <person name="Young S."/>
            <person name="Zeng Q."/>
            <person name="Koehrsen M."/>
            <person name="Alvarado L."/>
            <person name="Berlin A.M."/>
            <person name="Borenstein D."/>
            <person name="Chapman S.B."/>
            <person name="Chen Z."/>
            <person name="Engels R."/>
            <person name="Freedman E."/>
            <person name="Gellesch M."/>
            <person name="Goldberg J."/>
            <person name="Griggs A."/>
            <person name="Gujja S."/>
            <person name="Heilman E.R."/>
            <person name="Heiman D.I."/>
            <person name="Hepburn T.A."/>
            <person name="Howarth C."/>
            <person name="Jen D."/>
            <person name="Larson L."/>
            <person name="Mehta T."/>
            <person name="Park D."/>
            <person name="Pearson M."/>
            <person name="Richards J."/>
            <person name="Roberts A."/>
            <person name="Saif S."/>
            <person name="Shea T.D."/>
            <person name="Shenoy N."/>
            <person name="Sisk P."/>
            <person name="Stolte C."/>
            <person name="Sykes S.N."/>
            <person name="Walk T."/>
            <person name="White J."/>
            <person name="Yandava C."/>
            <person name="Izard J."/>
            <person name="Baranova O.V."/>
            <person name="Blanton J.M."/>
            <person name="Tanner A.C."/>
            <person name="Dewhirst F."/>
            <person name="Haas B."/>
            <person name="Nusbaum C."/>
            <person name="Birren B."/>
        </authorList>
    </citation>
    <scope>NUCLEOTIDE SEQUENCE [LARGE SCALE GENOMIC DNA]</scope>
    <source>
        <strain evidence="2 3">ATCC 29453</strain>
    </source>
</reference>
<gene>
    <name evidence="2" type="ORF">HMPREF9021_00205</name>
</gene>
<organism evidence="2 3">
    <name type="scientific">Simonsiella muelleri ATCC 29453</name>
    <dbReference type="NCBI Taxonomy" id="641147"/>
    <lineage>
        <taxon>Bacteria</taxon>
        <taxon>Pseudomonadati</taxon>
        <taxon>Pseudomonadota</taxon>
        <taxon>Betaproteobacteria</taxon>
        <taxon>Neisseriales</taxon>
        <taxon>Neisseriaceae</taxon>
        <taxon>Simonsiella</taxon>
    </lineage>
</organism>
<name>V9HMB1_9NEIS</name>
<comment type="caution">
    <text evidence="2">The sequence shown here is derived from an EMBL/GenBank/DDBJ whole genome shotgun (WGS) entry which is preliminary data.</text>
</comment>
<dbReference type="EMBL" id="ADCY02000004">
    <property type="protein sequence ID" value="EFG31806.1"/>
    <property type="molecule type" value="Genomic_DNA"/>
</dbReference>
<evidence type="ECO:0000313" key="2">
    <source>
        <dbReference type="EMBL" id="EFG31806.1"/>
    </source>
</evidence>
<keyword evidence="3" id="KW-1185">Reference proteome</keyword>
<keyword evidence="1" id="KW-1133">Transmembrane helix</keyword>
<dbReference type="RefSeq" id="WP_002641126.1">
    <property type="nucleotide sequence ID" value="NZ_CP019448.1"/>
</dbReference>
<sequence length="116" mass="12711">MNGSFLLMAFVIGFWCIWSSNREPNSLLEGLTLTIIAIIAKATMEWSGMPNFTPQLLTTWGVLYVFTVAVLEIITRYSVSMGVNLAIAVGGAVGWFFLAQYLFSKPGMDFIAGFVG</sequence>
<evidence type="ECO:0000256" key="1">
    <source>
        <dbReference type="SAM" id="Phobius"/>
    </source>
</evidence>
<dbReference type="eggNOG" id="ENOG5032S4Z">
    <property type="taxonomic scope" value="Bacteria"/>
</dbReference>
<dbReference type="AlphaFoldDB" id="V9HMB1"/>
<feature type="transmembrane region" description="Helical" evidence="1">
    <location>
        <begin position="83"/>
        <end position="103"/>
    </location>
</feature>
<dbReference type="HOGENOM" id="CLU_2154969_0_0_4"/>
<dbReference type="KEGG" id="smur:BWP33_01540"/>